<proteinExistence type="predicted"/>
<protein>
    <submittedName>
        <fullName evidence="2">Uncharacterized protein</fullName>
    </submittedName>
</protein>
<feature type="compositionally biased region" description="Polar residues" evidence="1">
    <location>
        <begin position="110"/>
        <end position="119"/>
    </location>
</feature>
<sequence>MSPQVTQSGPLATLIYSIYKMFGAPLVRATIMQQQRRPSVSNLPASSAIRSAVMANLASQSKHGSNQSSEQVVNSQAQTAAAKPTSKYIDVDPQMFIDSPFVGGATLSPATSYESTTSHTRGHEKGKNGSFDLKFFNPSSDPRLLAI</sequence>
<dbReference type="AlphaFoldDB" id="L8WYC6"/>
<evidence type="ECO:0000256" key="1">
    <source>
        <dbReference type="SAM" id="MobiDB-lite"/>
    </source>
</evidence>
<feature type="region of interest" description="Disordered" evidence="1">
    <location>
        <begin position="110"/>
        <end position="134"/>
    </location>
</feature>
<feature type="region of interest" description="Disordered" evidence="1">
    <location>
        <begin position="57"/>
        <end position="85"/>
    </location>
</feature>
<keyword evidence="3" id="KW-1185">Reference proteome</keyword>
<reference evidence="2 3" key="1">
    <citation type="journal article" date="2013" name="Nat. Commun.">
        <title>The evolution and pathogenic mechanisms of the rice sheath blight pathogen.</title>
        <authorList>
            <person name="Zheng A."/>
            <person name="Lin R."/>
            <person name="Xu L."/>
            <person name="Qin P."/>
            <person name="Tang C."/>
            <person name="Ai P."/>
            <person name="Zhang D."/>
            <person name="Liu Y."/>
            <person name="Sun Z."/>
            <person name="Feng H."/>
            <person name="Wang Y."/>
            <person name="Chen Y."/>
            <person name="Liang X."/>
            <person name="Fu R."/>
            <person name="Li Q."/>
            <person name="Zhang J."/>
            <person name="Yu X."/>
            <person name="Xie Z."/>
            <person name="Ding L."/>
            <person name="Guan P."/>
            <person name="Tang J."/>
            <person name="Liang Y."/>
            <person name="Wang S."/>
            <person name="Deng Q."/>
            <person name="Li S."/>
            <person name="Zhu J."/>
            <person name="Wang L."/>
            <person name="Liu H."/>
            <person name="Li P."/>
        </authorList>
    </citation>
    <scope>NUCLEOTIDE SEQUENCE [LARGE SCALE GENOMIC DNA]</scope>
    <source>
        <strain evidence="3">AG-1 IA</strain>
    </source>
</reference>
<evidence type="ECO:0000313" key="3">
    <source>
        <dbReference type="Proteomes" id="UP000011668"/>
    </source>
</evidence>
<accession>L8WYC6</accession>
<dbReference type="EMBL" id="AFRT01001077">
    <property type="protein sequence ID" value="ELU41349.1"/>
    <property type="molecule type" value="Genomic_DNA"/>
</dbReference>
<dbReference type="Proteomes" id="UP000011668">
    <property type="component" value="Unassembled WGS sequence"/>
</dbReference>
<dbReference type="HOGENOM" id="CLU_1961094_0_0_1"/>
<feature type="compositionally biased region" description="Low complexity" evidence="1">
    <location>
        <begin position="65"/>
        <end position="78"/>
    </location>
</feature>
<name>L8WYC6_THACA</name>
<evidence type="ECO:0000313" key="2">
    <source>
        <dbReference type="EMBL" id="ELU41349.1"/>
    </source>
</evidence>
<dbReference type="OrthoDB" id="3192349at2759"/>
<organism evidence="2 3">
    <name type="scientific">Thanatephorus cucumeris (strain AG1-IA)</name>
    <name type="common">Rice sheath blight fungus</name>
    <name type="synonym">Rhizoctonia solani</name>
    <dbReference type="NCBI Taxonomy" id="983506"/>
    <lineage>
        <taxon>Eukaryota</taxon>
        <taxon>Fungi</taxon>
        <taxon>Dikarya</taxon>
        <taxon>Basidiomycota</taxon>
        <taxon>Agaricomycotina</taxon>
        <taxon>Agaricomycetes</taxon>
        <taxon>Cantharellales</taxon>
        <taxon>Ceratobasidiaceae</taxon>
        <taxon>Rhizoctonia</taxon>
        <taxon>Rhizoctonia solani AG-1</taxon>
    </lineage>
</organism>
<gene>
    <name evidence="2" type="ORF">AG1IA_04629</name>
</gene>
<comment type="caution">
    <text evidence="2">The sequence shown here is derived from an EMBL/GenBank/DDBJ whole genome shotgun (WGS) entry which is preliminary data.</text>
</comment>